<feature type="compositionally biased region" description="Low complexity" evidence="10">
    <location>
        <begin position="860"/>
        <end position="869"/>
    </location>
</feature>
<feature type="compositionally biased region" description="Basic and acidic residues" evidence="10">
    <location>
        <begin position="722"/>
        <end position="741"/>
    </location>
</feature>
<dbReference type="GO" id="GO:0032259">
    <property type="term" value="P:methylation"/>
    <property type="evidence" value="ECO:0007669"/>
    <property type="project" value="UniProtKB-KW"/>
</dbReference>
<dbReference type="EMBL" id="PDUG01000006">
    <property type="protein sequence ID" value="PIC21723.1"/>
    <property type="molecule type" value="Genomic_DNA"/>
</dbReference>
<dbReference type="OrthoDB" id="5809065at2759"/>
<evidence type="ECO:0000256" key="9">
    <source>
        <dbReference type="SAM" id="Coils"/>
    </source>
</evidence>
<dbReference type="Gene3D" id="2.170.270.10">
    <property type="entry name" value="SET domain"/>
    <property type="match status" value="1"/>
</dbReference>
<accession>A0A2G5T3F7</accession>
<protein>
    <recommendedName>
        <fullName evidence="16">Chromo domain-containing protein</fullName>
    </recommendedName>
</protein>
<evidence type="ECO:0000256" key="3">
    <source>
        <dbReference type="ARBA" id="ARBA00022603"/>
    </source>
</evidence>
<reference evidence="15" key="1">
    <citation type="submission" date="2017-10" db="EMBL/GenBank/DDBJ databases">
        <title>Rapid genome shrinkage in a self-fertile nematode reveals novel sperm competition proteins.</title>
        <authorList>
            <person name="Yin D."/>
            <person name="Schwarz E.M."/>
            <person name="Thomas C.G."/>
            <person name="Felde R.L."/>
            <person name="Korf I.F."/>
            <person name="Cutter A.D."/>
            <person name="Schartner C.M."/>
            <person name="Ralston E.J."/>
            <person name="Meyer B.J."/>
            <person name="Haag E.S."/>
        </authorList>
    </citation>
    <scope>NUCLEOTIDE SEQUENCE [LARGE SCALE GENOMIC DNA]</scope>
    <source>
        <strain evidence="15">JU1422</strain>
    </source>
</reference>
<dbReference type="SMART" id="SM00317">
    <property type="entry name" value="SET"/>
    <property type="match status" value="1"/>
</dbReference>
<dbReference type="SMART" id="SM00298">
    <property type="entry name" value="CHROMO"/>
    <property type="match status" value="1"/>
</dbReference>
<keyword evidence="6" id="KW-0479">Metal-binding</keyword>
<feature type="compositionally biased region" description="Basic and acidic residues" evidence="10">
    <location>
        <begin position="841"/>
        <end position="859"/>
    </location>
</feature>
<evidence type="ECO:0000256" key="4">
    <source>
        <dbReference type="ARBA" id="ARBA00022679"/>
    </source>
</evidence>
<dbReference type="PROSITE" id="PS50013">
    <property type="entry name" value="CHROMO_2"/>
    <property type="match status" value="1"/>
</dbReference>
<organism evidence="14 15">
    <name type="scientific">Caenorhabditis nigoni</name>
    <dbReference type="NCBI Taxonomy" id="1611254"/>
    <lineage>
        <taxon>Eukaryota</taxon>
        <taxon>Metazoa</taxon>
        <taxon>Ecdysozoa</taxon>
        <taxon>Nematoda</taxon>
        <taxon>Chromadorea</taxon>
        <taxon>Rhabditida</taxon>
        <taxon>Rhabditina</taxon>
        <taxon>Rhabditomorpha</taxon>
        <taxon>Rhabditoidea</taxon>
        <taxon>Rhabditidae</taxon>
        <taxon>Peloderinae</taxon>
        <taxon>Caenorhabditis</taxon>
    </lineage>
</organism>
<feature type="compositionally biased region" description="Low complexity" evidence="10">
    <location>
        <begin position="932"/>
        <end position="941"/>
    </location>
</feature>
<dbReference type="InterPro" id="IPR050973">
    <property type="entry name" value="H3K9_Histone-Lys_N-MTase"/>
</dbReference>
<evidence type="ECO:0000256" key="5">
    <source>
        <dbReference type="ARBA" id="ARBA00022691"/>
    </source>
</evidence>
<keyword evidence="11" id="KW-1133">Transmembrane helix</keyword>
<feature type="transmembrane region" description="Helical" evidence="11">
    <location>
        <begin position="1572"/>
        <end position="1590"/>
    </location>
</feature>
<dbReference type="InterPro" id="IPR023780">
    <property type="entry name" value="Chromo_domain"/>
</dbReference>
<evidence type="ECO:0000313" key="14">
    <source>
        <dbReference type="EMBL" id="PIC21723.1"/>
    </source>
</evidence>
<evidence type="ECO:0000256" key="2">
    <source>
        <dbReference type="ARBA" id="ARBA00022454"/>
    </source>
</evidence>
<keyword evidence="11" id="KW-0812">Transmembrane</keyword>
<comment type="caution">
    <text evidence="14">The sequence shown here is derived from an EMBL/GenBank/DDBJ whole genome shotgun (WGS) entry which is preliminary data.</text>
</comment>
<dbReference type="GO" id="GO:0046872">
    <property type="term" value="F:metal ion binding"/>
    <property type="evidence" value="ECO:0007669"/>
    <property type="project" value="UniProtKB-KW"/>
</dbReference>
<evidence type="ECO:0000256" key="7">
    <source>
        <dbReference type="ARBA" id="ARBA00022833"/>
    </source>
</evidence>
<proteinExistence type="predicted"/>
<sequence length="1651" mass="189623">MATDTSDSVCADQNLPSVPIVTNHRKRAMSATDHFVSYTPSVPDDIPSLKRIITDFDDVEDLFNDNNKIDRDRLKAFVVVRSKGSPFKYSSNERVVVVDSYKSRLPYSSHEGRRAEKKGSLELKKSYLGAGIPTRKFSAADVTAYGSDPTTEWVIQDVWMEENGTDASVLYLGWTPETIDKVALNINFIPKEGLRIATIRDKFLEKLLSNKREHFLPESIENEMHPNQEVLKDPTHIYWLYKDLSFYHTEHHTDYGLGAVFYFCFQQNMKAPPKFSYTNVSVLRENAYHRCLGRTANLSISKFNPPANQSGSTACSNKRQCKCAFRARTIYNASENGSSGVLHLQHDTAGLLDVSKYQYSRPSIAVECSDACGCGDDCPNRRLQQGNTPSFAVVDGPLGFELFAMEPILKGQLLFEYVGEMLMLKPEKIRLAPKKPAGMGKDWSATTIGFRLEDGMKEDMPDIHQEFDDQAEFKDTERKQTYDATFRVMDTQIIICGQYQGNLARFAGHSCTPNSAMIETHSRKFEDDPLIPRIAVYAIKDIEVGQRVRIRSDKSAPRREVPDTREEPWKIDKLDIFIIFYASSATDSKQRAEQSLKMSEEEEYEVETVLNRMEFDALLQKALKSEAVFNPNSVKDGMTKHSKYAYLVHWKNFPIEQRTWEPEENLRTDDSVPEVLAKFNKSHNYPNTYEEIDKDYGPNMWDSLMVAWRKVADYEYLYSPDEKREKKEAEERKKREEQKKIEAKKKKNAARAESEAPQKKEKRRVIIESDPEEEEEAPRKKPEKSNKRASSLAQSSESAKKQRSESVPPAMPLNKPRRIAPSNPKVPEFKKPYDKPPVVQKKKDPDQLAKDMKLAKDIQEAASLAQSSESAKKQRSDSVPPAMPLNKPRRIAPSNPKVPEFKKPYDNPPVVQKQKDPVQLAKDMKLAKDIQEAASLAQSSESAKKQRSESVPPAMPINKRRRIAPSQPKVPEFKKPYDKPPVVQKQRDPQLAKDIEEAKEKMKKLQLELKEFPVKVEGVRPTRPFTAALWNMKFRRCRSAESLNVSFFNKAEIEMFGRNLDRVNLVNRDHPASVKRVYENEKNRLKPKPRETQVIAVPEEDPEEVQAYKQLVEENQKKMELISHPFKKQLEPLLPELVKSYSNDDIQRFKTIFTENIPNDPKYDPHRYALVVFIISYFDHREWKADPNGMLIVEAKESVSWGKIRKQNPLCCKNHRKCAWLKLFMELVPSRLRFIETSKKMYNGQEGEDGPFRYDVYFHCMKYGAECQKRLFFIFGKPVNRQQKLTAKFNVDGMHLLAVQYGNIQRIAQYMSMAGADINAMATFLPTRQVFRLEDYLRYWIEKNAKPGVVHPIHADYYQNLLQMIRRTSASLALFVKSRVEEVMANRLNMEWRIHMELTYPHMLRCCPQSNISNGGDDCHQVLSCLFAPLGMALCDAIPDEGDVYGVNMHKVDKLRDDLAEFRYMVGKKEGRLVVALYRIEVDYKANVTDQYVIPTFKHIQNNEGYTIEGLNLVRQQEVPEKEDISLINFLPLTTPGSLYFCIENEDVEKKLVANGNVYIEVVGQFEKPATFVAQIFFIIVILCIEYYPLYRILAKAESIPSENIQAQSNAKIVFNAPPYDDKHTASRLSTCQPVVSVGGMETTNMNLVPL</sequence>
<keyword evidence="5" id="KW-0949">S-adenosyl-L-methionine</keyword>
<name>A0A2G5T3F7_9PELO</name>
<evidence type="ECO:0000259" key="12">
    <source>
        <dbReference type="PROSITE" id="PS50013"/>
    </source>
</evidence>
<dbReference type="PANTHER" id="PTHR46223">
    <property type="entry name" value="HISTONE-LYSINE N-METHYLTRANSFERASE SUV39H"/>
    <property type="match status" value="1"/>
</dbReference>
<dbReference type="STRING" id="1611254.A0A2G5T3F7"/>
<dbReference type="Gene3D" id="2.40.50.40">
    <property type="match status" value="1"/>
</dbReference>
<dbReference type="Pfam" id="PF00385">
    <property type="entry name" value="Chromo"/>
    <property type="match status" value="1"/>
</dbReference>
<feature type="compositionally biased region" description="Polar residues" evidence="10">
    <location>
        <begin position="788"/>
        <end position="797"/>
    </location>
</feature>
<keyword evidence="9" id="KW-0175">Coiled coil</keyword>
<feature type="compositionally biased region" description="Basic and acidic residues" evidence="10">
    <location>
        <begin position="750"/>
        <end position="767"/>
    </location>
</feature>
<dbReference type="CDD" id="cd00024">
    <property type="entry name" value="CD_CSD"/>
    <property type="match status" value="1"/>
</dbReference>
<gene>
    <name evidence="14" type="primary">Cnig_chr_X.g26458</name>
    <name evidence="14" type="ORF">B9Z55_026458</name>
</gene>
<feature type="compositionally biased region" description="Basic and acidic residues" evidence="10">
    <location>
        <begin position="777"/>
        <end position="786"/>
    </location>
</feature>
<dbReference type="SUPFAM" id="SSF54160">
    <property type="entry name" value="Chromo domain-like"/>
    <property type="match status" value="1"/>
</dbReference>
<evidence type="ECO:0000256" key="11">
    <source>
        <dbReference type="SAM" id="Phobius"/>
    </source>
</evidence>
<evidence type="ECO:0008006" key="16">
    <source>
        <dbReference type="Google" id="ProtNLM"/>
    </source>
</evidence>
<feature type="domain" description="Chromo" evidence="12">
    <location>
        <begin position="604"/>
        <end position="691"/>
    </location>
</feature>
<feature type="region of interest" description="Disordered" evidence="10">
    <location>
        <begin position="722"/>
        <end position="988"/>
    </location>
</feature>
<dbReference type="GO" id="GO:0000775">
    <property type="term" value="C:chromosome, centromeric region"/>
    <property type="evidence" value="ECO:0007669"/>
    <property type="project" value="UniProtKB-SubCell"/>
</dbReference>
<evidence type="ECO:0000256" key="6">
    <source>
        <dbReference type="ARBA" id="ARBA00022723"/>
    </source>
</evidence>
<keyword evidence="2" id="KW-0158">Chromosome</keyword>
<evidence type="ECO:0000256" key="8">
    <source>
        <dbReference type="ARBA" id="ARBA00023328"/>
    </source>
</evidence>
<dbReference type="Pfam" id="PF00856">
    <property type="entry name" value="SET"/>
    <property type="match status" value="1"/>
</dbReference>
<comment type="subcellular location">
    <subcellularLocation>
        <location evidence="1">Chromosome</location>
        <location evidence="1">Centromere</location>
    </subcellularLocation>
</comment>
<evidence type="ECO:0000259" key="13">
    <source>
        <dbReference type="PROSITE" id="PS50280"/>
    </source>
</evidence>
<keyword evidence="4" id="KW-0808">Transferase</keyword>
<dbReference type="GO" id="GO:0008168">
    <property type="term" value="F:methyltransferase activity"/>
    <property type="evidence" value="ECO:0007669"/>
    <property type="project" value="UniProtKB-KW"/>
</dbReference>
<dbReference type="InterPro" id="IPR000953">
    <property type="entry name" value="Chromo/chromo_shadow_dom"/>
</dbReference>
<evidence type="ECO:0000313" key="15">
    <source>
        <dbReference type="Proteomes" id="UP000230233"/>
    </source>
</evidence>
<evidence type="ECO:0000256" key="1">
    <source>
        <dbReference type="ARBA" id="ARBA00004584"/>
    </source>
</evidence>
<keyword evidence="8" id="KW-0137">Centromere</keyword>
<feature type="compositionally biased region" description="Basic and acidic residues" evidence="10">
    <location>
        <begin position="922"/>
        <end position="931"/>
    </location>
</feature>
<dbReference type="SUPFAM" id="SSF82199">
    <property type="entry name" value="SET domain"/>
    <property type="match status" value="1"/>
</dbReference>
<keyword evidence="11" id="KW-0472">Membrane</keyword>
<keyword evidence="3" id="KW-0489">Methyltransferase</keyword>
<dbReference type="InterPro" id="IPR046341">
    <property type="entry name" value="SET_dom_sf"/>
</dbReference>
<dbReference type="PROSITE" id="PS50280">
    <property type="entry name" value="SET"/>
    <property type="match status" value="1"/>
</dbReference>
<keyword evidence="15" id="KW-1185">Reference proteome</keyword>
<keyword evidence="7" id="KW-0862">Zinc</keyword>
<evidence type="ECO:0000256" key="10">
    <source>
        <dbReference type="SAM" id="MobiDB-lite"/>
    </source>
</evidence>
<feature type="domain" description="SET" evidence="13">
    <location>
        <begin position="381"/>
        <end position="553"/>
    </location>
</feature>
<dbReference type="Proteomes" id="UP000230233">
    <property type="component" value="Chromosome X"/>
</dbReference>
<feature type="coiled-coil region" evidence="9">
    <location>
        <begin position="988"/>
        <end position="1015"/>
    </location>
</feature>
<dbReference type="PANTHER" id="PTHR46223:SF3">
    <property type="entry name" value="HISTONE-LYSINE N-METHYLTRANSFERASE SET-23"/>
    <property type="match status" value="1"/>
</dbReference>
<dbReference type="InterPro" id="IPR016197">
    <property type="entry name" value="Chromo-like_dom_sf"/>
</dbReference>
<dbReference type="InterPro" id="IPR001214">
    <property type="entry name" value="SET_dom"/>
</dbReference>